<gene>
    <name evidence="2" type="ORF">Q5716_00995</name>
</gene>
<sequence>MSIQDQPVEDGSTDATDDEKRAGIVEQTKQDVSVGHISEADYDRVLAQRLADAGLEAEDGS</sequence>
<proteinExistence type="predicted"/>
<evidence type="ECO:0008006" key="4">
    <source>
        <dbReference type="Google" id="ProtNLM"/>
    </source>
</evidence>
<evidence type="ECO:0000256" key="1">
    <source>
        <dbReference type="SAM" id="MobiDB-lite"/>
    </source>
</evidence>
<organism evidence="2 3">
    <name type="scientific">Antiquaquibacter soli</name>
    <dbReference type="NCBI Taxonomy" id="3064523"/>
    <lineage>
        <taxon>Bacteria</taxon>
        <taxon>Bacillati</taxon>
        <taxon>Actinomycetota</taxon>
        <taxon>Actinomycetes</taxon>
        <taxon>Micrococcales</taxon>
        <taxon>Microbacteriaceae</taxon>
        <taxon>Antiquaquibacter</taxon>
    </lineage>
</organism>
<feature type="region of interest" description="Disordered" evidence="1">
    <location>
        <begin position="1"/>
        <end position="27"/>
    </location>
</feature>
<dbReference type="EMBL" id="JAUQUB010000001">
    <property type="protein sequence ID" value="MDO7880797.1"/>
    <property type="molecule type" value="Genomic_DNA"/>
</dbReference>
<evidence type="ECO:0000313" key="3">
    <source>
        <dbReference type="Proteomes" id="UP001241072"/>
    </source>
</evidence>
<comment type="caution">
    <text evidence="2">The sequence shown here is derived from an EMBL/GenBank/DDBJ whole genome shotgun (WGS) entry which is preliminary data.</text>
</comment>
<dbReference type="Proteomes" id="UP001241072">
    <property type="component" value="Unassembled WGS sequence"/>
</dbReference>
<protein>
    <recommendedName>
        <fullName evidence="4">DUF3072 domain-containing protein</fullName>
    </recommendedName>
</protein>
<keyword evidence="3" id="KW-1185">Reference proteome</keyword>
<accession>A0ABT9BND2</accession>
<dbReference type="RefSeq" id="WP_305001226.1">
    <property type="nucleotide sequence ID" value="NZ_JAUQUB010000001.1"/>
</dbReference>
<feature type="compositionally biased region" description="Acidic residues" evidence="1">
    <location>
        <begin position="7"/>
        <end position="17"/>
    </location>
</feature>
<name>A0ABT9BND2_9MICO</name>
<reference evidence="2 3" key="1">
    <citation type="submission" date="2023-07" db="EMBL/GenBank/DDBJ databases">
        <title>Protaetiibacter sp. nov WY-16 isolated from soil.</title>
        <authorList>
            <person name="Liu B."/>
            <person name="Wan Y."/>
        </authorList>
    </citation>
    <scope>NUCLEOTIDE SEQUENCE [LARGE SCALE GENOMIC DNA]</scope>
    <source>
        <strain evidence="2 3">WY-16</strain>
    </source>
</reference>
<evidence type="ECO:0000313" key="2">
    <source>
        <dbReference type="EMBL" id="MDO7880797.1"/>
    </source>
</evidence>